<reference evidence="1 2" key="1">
    <citation type="submission" date="2022-12" db="EMBL/GenBank/DDBJ databases">
        <title>Chromosome-level genome of Tegillarca granosa.</title>
        <authorList>
            <person name="Kim J."/>
        </authorList>
    </citation>
    <scope>NUCLEOTIDE SEQUENCE [LARGE SCALE GENOMIC DNA]</scope>
    <source>
        <strain evidence="1">Teg-2019</strain>
        <tissue evidence="1">Adductor muscle</tissue>
    </source>
</reference>
<feature type="non-terminal residue" evidence="1">
    <location>
        <position position="315"/>
    </location>
</feature>
<keyword evidence="2" id="KW-1185">Reference proteome</keyword>
<evidence type="ECO:0000313" key="2">
    <source>
        <dbReference type="Proteomes" id="UP001217089"/>
    </source>
</evidence>
<dbReference type="EMBL" id="JARBDR010000214">
    <property type="protein sequence ID" value="KAJ8318077.1"/>
    <property type="molecule type" value="Genomic_DNA"/>
</dbReference>
<dbReference type="Gene3D" id="3.90.190.10">
    <property type="entry name" value="Protein tyrosine phosphatase superfamily"/>
    <property type="match status" value="2"/>
</dbReference>
<sequence>MQQNPEIIRLRGTVSHPCTFAPSELIFTEDHYLGATKVSNYLLSKKQGHTFLVLVNLRNDCVIEIDGATYSIRDSRYIQEPIIHPGIRRREIEEKEEILKKDIRSRKTVKDFDEIMKLISDHFMNESPKSNTACVFYCRTGKSRSTFALAVSGLGFPKGCHVGEEERVSCPNAQYTKGDFMIVQKLIRLLPNGQQIKREVDFVLDECFETMSPMHFHIREIKHAKDEHEKQLLKRQSLDFLERYLYFILFNCYLHHDKKIKWQRKFSEWMKEVAVHVGIYELLDNLAFYDFEKVPTSFRTMKERWKNRSQQIPFH</sequence>
<comment type="caution">
    <text evidence="1">The sequence shown here is derived from an EMBL/GenBank/DDBJ whole genome shotgun (WGS) entry which is preliminary data.</text>
</comment>
<name>A0ABQ9FN68_TEGGR</name>
<gene>
    <name evidence="1" type="ORF">KUTeg_003168</name>
</gene>
<proteinExistence type="predicted"/>
<protein>
    <recommendedName>
        <fullName evidence="3">Tyrosine specific protein phosphatases domain-containing protein</fullName>
    </recommendedName>
</protein>
<evidence type="ECO:0000313" key="1">
    <source>
        <dbReference type="EMBL" id="KAJ8318077.1"/>
    </source>
</evidence>
<dbReference type="InterPro" id="IPR029021">
    <property type="entry name" value="Prot-tyrosine_phosphatase-like"/>
</dbReference>
<evidence type="ECO:0008006" key="3">
    <source>
        <dbReference type="Google" id="ProtNLM"/>
    </source>
</evidence>
<organism evidence="1 2">
    <name type="scientific">Tegillarca granosa</name>
    <name type="common">Malaysian cockle</name>
    <name type="synonym">Anadara granosa</name>
    <dbReference type="NCBI Taxonomy" id="220873"/>
    <lineage>
        <taxon>Eukaryota</taxon>
        <taxon>Metazoa</taxon>
        <taxon>Spiralia</taxon>
        <taxon>Lophotrochozoa</taxon>
        <taxon>Mollusca</taxon>
        <taxon>Bivalvia</taxon>
        <taxon>Autobranchia</taxon>
        <taxon>Pteriomorphia</taxon>
        <taxon>Arcoida</taxon>
        <taxon>Arcoidea</taxon>
        <taxon>Arcidae</taxon>
        <taxon>Tegillarca</taxon>
    </lineage>
</organism>
<dbReference type="SMART" id="SM01301">
    <property type="entry name" value="PTPlike_phytase"/>
    <property type="match status" value="1"/>
</dbReference>
<accession>A0ABQ9FN68</accession>
<dbReference type="SUPFAM" id="SSF52799">
    <property type="entry name" value="(Phosphotyrosine protein) phosphatases II"/>
    <property type="match status" value="1"/>
</dbReference>
<dbReference type="Proteomes" id="UP001217089">
    <property type="component" value="Unassembled WGS sequence"/>
</dbReference>